<dbReference type="PANTHER" id="PTHR45711:SF6">
    <property type="entry name" value="CHLORIDE CHANNEL PROTEIN"/>
    <property type="match status" value="1"/>
</dbReference>
<feature type="domain" description="CBS" evidence="11">
    <location>
        <begin position="654"/>
        <end position="721"/>
    </location>
</feature>
<keyword evidence="6 9" id="KW-0472">Membrane</keyword>
<dbReference type="Pfam" id="PF00571">
    <property type="entry name" value="CBS"/>
    <property type="match status" value="2"/>
</dbReference>
<feature type="transmembrane region" description="Helical" evidence="9">
    <location>
        <begin position="306"/>
        <end position="330"/>
    </location>
</feature>
<evidence type="ECO:0000256" key="8">
    <source>
        <dbReference type="PROSITE-ProRule" id="PRU00703"/>
    </source>
</evidence>
<dbReference type="SMART" id="SM00116">
    <property type="entry name" value="CBS"/>
    <property type="match status" value="2"/>
</dbReference>
<feature type="transmembrane region" description="Helical" evidence="9">
    <location>
        <begin position="342"/>
        <end position="359"/>
    </location>
</feature>
<dbReference type="GO" id="GO:0005769">
    <property type="term" value="C:early endosome"/>
    <property type="evidence" value="ECO:0007669"/>
    <property type="project" value="TreeGrafter"/>
</dbReference>
<evidence type="ECO:0000256" key="1">
    <source>
        <dbReference type="ARBA" id="ARBA00004337"/>
    </source>
</evidence>
<keyword evidence="4 9" id="KW-1133">Transmembrane helix</keyword>
<dbReference type="EnsemblMetazoa" id="CLYHEMT002917.1">
    <property type="protein sequence ID" value="CLYHEMP002917.1"/>
    <property type="gene ID" value="CLYHEMG002917"/>
</dbReference>
<dbReference type="CDD" id="cd04591">
    <property type="entry name" value="CBS_pair_voltage-gated_CLC_euk_bac"/>
    <property type="match status" value="1"/>
</dbReference>
<reference evidence="12" key="1">
    <citation type="submission" date="2021-01" db="UniProtKB">
        <authorList>
            <consortium name="EnsemblMetazoa"/>
        </authorList>
    </citation>
    <scope>IDENTIFICATION</scope>
</reference>
<dbReference type="Gene3D" id="3.90.1280.20">
    <property type="match status" value="1"/>
</dbReference>
<dbReference type="Gene3D" id="3.10.580.20">
    <property type="match status" value="1"/>
</dbReference>
<evidence type="ECO:0000256" key="9">
    <source>
        <dbReference type="RuleBase" id="RU361221"/>
    </source>
</evidence>
<keyword evidence="2 9" id="KW-0813">Transport</keyword>
<feature type="compositionally biased region" description="Polar residues" evidence="10">
    <location>
        <begin position="28"/>
        <end position="40"/>
    </location>
</feature>
<dbReference type="SUPFAM" id="SSF81340">
    <property type="entry name" value="Clc chloride channel"/>
    <property type="match status" value="1"/>
</dbReference>
<keyword evidence="5 9" id="KW-0406">Ion transport</keyword>
<feature type="transmembrane region" description="Helical" evidence="9">
    <location>
        <begin position="564"/>
        <end position="583"/>
    </location>
</feature>
<dbReference type="RefSeq" id="XP_066923274.1">
    <property type="nucleotide sequence ID" value="XM_067067173.1"/>
</dbReference>
<keyword evidence="13" id="KW-1185">Reference proteome</keyword>
<evidence type="ECO:0000256" key="10">
    <source>
        <dbReference type="SAM" id="MobiDB-lite"/>
    </source>
</evidence>
<dbReference type="InterPro" id="IPR001807">
    <property type="entry name" value="ClC"/>
</dbReference>
<dbReference type="GO" id="GO:0005247">
    <property type="term" value="F:voltage-gated chloride channel activity"/>
    <property type="evidence" value="ECO:0007669"/>
    <property type="project" value="TreeGrafter"/>
</dbReference>
<dbReference type="CDD" id="cd03684">
    <property type="entry name" value="ClC_3_like"/>
    <property type="match status" value="1"/>
</dbReference>
<dbReference type="GO" id="GO:0005886">
    <property type="term" value="C:plasma membrane"/>
    <property type="evidence" value="ECO:0007669"/>
    <property type="project" value="TreeGrafter"/>
</dbReference>
<dbReference type="GeneID" id="136810610"/>
<dbReference type="GO" id="GO:0010008">
    <property type="term" value="C:endosome membrane"/>
    <property type="evidence" value="ECO:0007669"/>
    <property type="project" value="UniProtKB-SubCell"/>
</dbReference>
<evidence type="ECO:0000256" key="7">
    <source>
        <dbReference type="ARBA" id="ARBA00023214"/>
    </source>
</evidence>
<dbReference type="GO" id="GO:0005794">
    <property type="term" value="C:Golgi apparatus"/>
    <property type="evidence" value="ECO:0007669"/>
    <property type="project" value="TreeGrafter"/>
</dbReference>
<keyword evidence="8" id="KW-0129">CBS domain</keyword>
<keyword evidence="3 9" id="KW-0812">Transmembrane</keyword>
<feature type="transmembrane region" description="Helical" evidence="9">
    <location>
        <begin position="589"/>
        <end position="612"/>
    </location>
</feature>
<evidence type="ECO:0000256" key="4">
    <source>
        <dbReference type="ARBA" id="ARBA00022989"/>
    </source>
</evidence>
<dbReference type="Proteomes" id="UP000594262">
    <property type="component" value="Unplaced"/>
</dbReference>
<evidence type="ECO:0000256" key="6">
    <source>
        <dbReference type="ARBA" id="ARBA00023136"/>
    </source>
</evidence>
<evidence type="ECO:0000259" key="11">
    <source>
        <dbReference type="PROSITE" id="PS51371"/>
    </source>
</evidence>
<dbReference type="FunFam" id="1.10.3080.10:FF:000011">
    <property type="entry name" value="Chloride channel protein"/>
    <property type="match status" value="1"/>
</dbReference>
<dbReference type="PRINTS" id="PR00762">
    <property type="entry name" value="CLCHANNEL"/>
</dbReference>
<sequence>MQSGYIRLKRMSASSDIEDLPSSHDDLSNGQIRIQSSHANRPNLEDEDEEDLIMQSIKRSPYDDDLWLNEAEANALGKYDDFHTIDWSRDRMRDRIRFRKVKKMKYQGTLMERIKGFHDAWSGWLIVFIVGIFTGFVAGLIDIGADWMADLREGVCASQFWYNKESCCWDSELQFGKGECKEWTTWSLLFGLEEEGVAFYCLNYFFYVFTAFVFAFSTVSLVRFFAPYACGSGIPEIKTILGGFIIKGYLGYWTLVVKSFTLITAVSSGLSLGKEGPLVHVAACIGNVFVRLFPKYHGNEAKRREVLSAAAAAGVSVAFGAPIGGVLFSLEEVSYYFPMKTLWRTFFCALMAALTLGYMNPYGNGRLVMFAVDYNLPWQLFELIPFIILGVFGGVFGSLFIKANLFWCKLRKSSILGKKPIVEVFTVAIITAIVAYPNEYTRQPASRLISDLFQNCGPEDGSPLCDYNYHSNVTHNINSNTYPHRSIGPGVYNALWKLTLAMLFKGLITIFTFGIKVPAGLFIPSLAVGACAGRIVGIFMENLVDSNKDFFLWKSVCQNAQGHCILPGLYAMIGAASTLGGVTRMTVSLVVIMFELTGGLTYIVPLMVAVMTSKWVGDALGKEGIYDEHIHLNGYPFLDSKEEFTHTTLAADVMKPRRNASPLICIPKTGSTVGELEHLMEEYRFNGFPVIVDHESQMLSGFVTRRDLKVAIHHGRLRNDQIVTPSKVHFSKKEPTPGAGGIPALCLRHILDVSPFTVSDATPMESVIDMFRKLGLRQILITHNGKLLGIITKKDVLRHIFQMKNQDPDSILFH</sequence>
<comment type="subcellular location">
    <subcellularLocation>
        <location evidence="1">Endosome membrane</location>
        <topology evidence="1">Multi-pass membrane protein</topology>
    </subcellularLocation>
    <subcellularLocation>
        <location evidence="9">Membrane</location>
        <topology evidence="9">Multi-pass membrane protein</topology>
    </subcellularLocation>
</comment>
<dbReference type="PANTHER" id="PTHR45711">
    <property type="entry name" value="CHLORIDE CHANNEL PROTEIN"/>
    <property type="match status" value="1"/>
</dbReference>
<keyword evidence="7 9" id="KW-0868">Chloride</keyword>
<organism evidence="12 13">
    <name type="scientific">Clytia hemisphaerica</name>
    <dbReference type="NCBI Taxonomy" id="252671"/>
    <lineage>
        <taxon>Eukaryota</taxon>
        <taxon>Metazoa</taxon>
        <taxon>Cnidaria</taxon>
        <taxon>Hydrozoa</taxon>
        <taxon>Hydroidolina</taxon>
        <taxon>Leptothecata</taxon>
        <taxon>Obeliida</taxon>
        <taxon>Clytiidae</taxon>
        <taxon>Clytia</taxon>
    </lineage>
</organism>
<dbReference type="InterPro" id="IPR014743">
    <property type="entry name" value="Cl-channel_core"/>
</dbReference>
<accession>A0A7M5V3R5</accession>
<dbReference type="Gene3D" id="1.10.3080.10">
    <property type="entry name" value="Clc chloride channel"/>
    <property type="match status" value="1"/>
</dbReference>
<dbReference type="SUPFAM" id="SSF54631">
    <property type="entry name" value="CBS-domain pair"/>
    <property type="match status" value="1"/>
</dbReference>
<feature type="transmembrane region" description="Helical" evidence="9">
    <location>
        <begin position="421"/>
        <end position="438"/>
    </location>
</feature>
<evidence type="ECO:0000313" key="13">
    <source>
        <dbReference type="Proteomes" id="UP000594262"/>
    </source>
</evidence>
<dbReference type="InterPro" id="IPR000644">
    <property type="entry name" value="CBS_dom"/>
</dbReference>
<name>A0A7M5V3R5_9CNID</name>
<dbReference type="InterPro" id="IPR046342">
    <property type="entry name" value="CBS_dom_sf"/>
</dbReference>
<dbReference type="OrthoDB" id="44789at2759"/>
<feature type="transmembrane region" description="Helical" evidence="9">
    <location>
        <begin position="380"/>
        <end position="401"/>
    </location>
</feature>
<dbReference type="AlphaFoldDB" id="A0A7M5V3R5"/>
<protein>
    <recommendedName>
        <fullName evidence="9">Chloride channel protein</fullName>
    </recommendedName>
</protein>
<feature type="transmembrane region" description="Helical" evidence="9">
    <location>
        <begin position="521"/>
        <end position="544"/>
    </location>
</feature>
<evidence type="ECO:0000256" key="2">
    <source>
        <dbReference type="ARBA" id="ARBA00022448"/>
    </source>
</evidence>
<proteinExistence type="inferred from homology"/>
<feature type="domain" description="CBS" evidence="11">
    <location>
        <begin position="751"/>
        <end position="810"/>
    </location>
</feature>
<evidence type="ECO:0000256" key="3">
    <source>
        <dbReference type="ARBA" id="ARBA00022692"/>
    </source>
</evidence>
<feature type="transmembrane region" description="Helical" evidence="9">
    <location>
        <begin position="204"/>
        <end position="229"/>
    </location>
</feature>
<dbReference type="PROSITE" id="PS51371">
    <property type="entry name" value="CBS"/>
    <property type="match status" value="2"/>
</dbReference>
<feature type="transmembrane region" description="Helical" evidence="9">
    <location>
        <begin position="121"/>
        <end position="141"/>
    </location>
</feature>
<dbReference type="Pfam" id="PF00654">
    <property type="entry name" value="Voltage_CLC"/>
    <property type="match status" value="1"/>
</dbReference>
<evidence type="ECO:0000313" key="12">
    <source>
        <dbReference type="EnsemblMetazoa" id="CLYHEMP002917.1"/>
    </source>
</evidence>
<feature type="transmembrane region" description="Helical" evidence="9">
    <location>
        <begin position="278"/>
        <end position="294"/>
    </location>
</feature>
<feature type="region of interest" description="Disordered" evidence="10">
    <location>
        <begin position="16"/>
        <end position="49"/>
    </location>
</feature>
<comment type="similarity">
    <text evidence="9">Belongs to the chloride channel (TC 2.A.49) family.</text>
</comment>
<evidence type="ECO:0000256" key="5">
    <source>
        <dbReference type="ARBA" id="ARBA00023065"/>
    </source>
</evidence>